<reference evidence="1 2" key="1">
    <citation type="submission" date="2016-06" db="EMBL/GenBank/DDBJ databases">
        <authorList>
            <person name="Kjaerup R.B."/>
            <person name="Dalgaard T.S."/>
            <person name="Juul-Madsen H.R."/>
        </authorList>
    </citation>
    <scope>NUCLEOTIDE SEQUENCE [LARGE SCALE GENOMIC DNA]</scope>
</reference>
<gene>
    <name evidence="1" type="ORF">KWAN_260</name>
</gene>
<dbReference type="Proteomes" id="UP000202923">
    <property type="component" value="Genome"/>
</dbReference>
<evidence type="ECO:0000313" key="2">
    <source>
        <dbReference type="Proteomes" id="UP000202923"/>
    </source>
</evidence>
<dbReference type="EMBL" id="KX397369">
    <property type="protein sequence ID" value="ANZ49612.1"/>
    <property type="molecule type" value="Genomic_DNA"/>
</dbReference>
<proteinExistence type="predicted"/>
<evidence type="ECO:0000313" key="1">
    <source>
        <dbReference type="EMBL" id="ANZ49612.1"/>
    </source>
</evidence>
<protein>
    <submittedName>
        <fullName evidence="1">Uncharacterized protein</fullName>
    </submittedName>
</protein>
<organism evidence="1 2">
    <name type="scientific">Erwinia phage vB_EamM_Kwan</name>
    <dbReference type="NCBI Taxonomy" id="1883374"/>
    <lineage>
        <taxon>Viruses</taxon>
        <taxon>Duplodnaviria</taxon>
        <taxon>Heunggongvirae</taxon>
        <taxon>Uroviricota</taxon>
        <taxon>Caudoviricetes</taxon>
        <taxon>Chimalliviridae</taxon>
        <taxon>Wellingtonvirus</taxon>
        <taxon>Wellingtonvirus wellington</taxon>
    </lineage>
</organism>
<sequence>MSTTRINYDLVVQELTRNMYPLDHTVVHACNMSLAQRLLAFRTVRFGAGRQQGITEWLAEDFVRNEGHSLVLQTSNELRADLRYRILAKSNEAKVDSGMFLARDIPDYVKHLKFNRVYIDDAGHYFNLFKLSKVYEHLATCTTDDVIIYHLN</sequence>
<dbReference type="KEGG" id="vg:29062104"/>
<dbReference type="RefSeq" id="YP_009278865.1">
    <property type="nucleotide sequence ID" value="NC_031010.1"/>
</dbReference>
<dbReference type="GeneID" id="29062104"/>
<accession>A0A1B2IEE2</accession>
<name>A0A1B2IEE2_9CAUD</name>
<dbReference type="OrthoDB" id="18717at10239"/>